<protein>
    <recommendedName>
        <fullName evidence="4">SAG family member</fullName>
    </recommendedName>
</protein>
<accession>U6L672</accession>
<gene>
    <name evidence="2" type="ORF">EBH_0048900</name>
</gene>
<reference evidence="2" key="2">
    <citation type="submission" date="2013-10" db="EMBL/GenBank/DDBJ databases">
        <authorList>
            <person name="Aslett M."/>
        </authorList>
    </citation>
    <scope>NUCLEOTIDE SEQUENCE [LARGE SCALE GENOMIC DNA]</scope>
    <source>
        <strain evidence="2">Houghton</strain>
    </source>
</reference>
<keyword evidence="1" id="KW-0732">Signal</keyword>
<reference evidence="2" key="1">
    <citation type="submission" date="2013-10" db="EMBL/GenBank/DDBJ databases">
        <title>Genomic analysis of the causative agents of coccidiosis in chickens.</title>
        <authorList>
            <person name="Reid A.J."/>
            <person name="Blake D."/>
            <person name="Billington K."/>
            <person name="Browne H."/>
            <person name="Dunn M."/>
            <person name="Hung S."/>
            <person name="Kawahara F."/>
            <person name="Miranda-Saavedra D."/>
            <person name="Mourier T."/>
            <person name="Nagra H."/>
            <person name="Otto T.D."/>
            <person name="Rawlings N."/>
            <person name="Sanchez A."/>
            <person name="Sanders M."/>
            <person name="Subramaniam C."/>
            <person name="Tay Y."/>
            <person name="Dear P."/>
            <person name="Doerig C."/>
            <person name="Gruber A."/>
            <person name="Parkinson J."/>
            <person name="Shirley M."/>
            <person name="Wan K.L."/>
            <person name="Berriman M."/>
            <person name="Tomley F."/>
            <person name="Pain A."/>
        </authorList>
    </citation>
    <scope>NUCLEOTIDE SEQUENCE [LARGE SCALE GENOMIC DNA]</scope>
    <source>
        <strain evidence="2">Houghton</strain>
    </source>
</reference>
<keyword evidence="3" id="KW-1185">Reference proteome</keyword>
<feature type="signal peptide" evidence="1">
    <location>
        <begin position="1"/>
        <end position="25"/>
    </location>
</feature>
<evidence type="ECO:0000313" key="2">
    <source>
        <dbReference type="EMBL" id="CDJ45651.1"/>
    </source>
</evidence>
<proteinExistence type="predicted"/>
<evidence type="ECO:0000256" key="1">
    <source>
        <dbReference type="SAM" id="SignalP"/>
    </source>
</evidence>
<dbReference type="VEuPathDB" id="ToxoDB:EBH_0048900"/>
<name>U6L672_9EIME</name>
<dbReference type="Proteomes" id="UP000030750">
    <property type="component" value="Unassembled WGS sequence"/>
</dbReference>
<dbReference type="EMBL" id="HG710173">
    <property type="protein sequence ID" value="CDJ45651.1"/>
    <property type="molecule type" value="Genomic_DNA"/>
</dbReference>
<dbReference type="AlphaFoldDB" id="U6L672"/>
<organism evidence="2 3">
    <name type="scientific">Eimeria brunetti</name>
    <dbReference type="NCBI Taxonomy" id="51314"/>
    <lineage>
        <taxon>Eukaryota</taxon>
        <taxon>Sar</taxon>
        <taxon>Alveolata</taxon>
        <taxon>Apicomplexa</taxon>
        <taxon>Conoidasida</taxon>
        <taxon>Coccidia</taxon>
        <taxon>Eucoccidiorida</taxon>
        <taxon>Eimeriorina</taxon>
        <taxon>Eimeriidae</taxon>
        <taxon>Eimeria</taxon>
    </lineage>
</organism>
<dbReference type="OrthoDB" id="10404375at2759"/>
<sequence length="130" mass="13984">MISFYKTVTAVCLVGLCGLQSDAAALGTKYKFTVVNVADDAYVASNLARNGRLPVHISKVEKEDKLVTSLEEKVKGAEAIAGGTCDTVELKTELKDVFHQAFDCPTETGTPPDYLQLLQNALSEGLKAFQ</sequence>
<evidence type="ECO:0008006" key="4">
    <source>
        <dbReference type="Google" id="ProtNLM"/>
    </source>
</evidence>
<feature type="chain" id="PRO_5004672190" description="SAG family member" evidence="1">
    <location>
        <begin position="26"/>
        <end position="130"/>
    </location>
</feature>
<evidence type="ECO:0000313" key="3">
    <source>
        <dbReference type="Proteomes" id="UP000030750"/>
    </source>
</evidence>